<proteinExistence type="predicted"/>
<feature type="region of interest" description="Disordered" evidence="1">
    <location>
        <begin position="96"/>
        <end position="138"/>
    </location>
</feature>
<dbReference type="SMART" id="SM00054">
    <property type="entry name" value="EFh"/>
    <property type="match status" value="1"/>
</dbReference>
<feature type="compositionally biased region" description="Polar residues" evidence="1">
    <location>
        <begin position="255"/>
        <end position="290"/>
    </location>
</feature>
<evidence type="ECO:0000256" key="1">
    <source>
        <dbReference type="SAM" id="MobiDB-lite"/>
    </source>
</evidence>
<evidence type="ECO:0000259" key="3">
    <source>
        <dbReference type="PROSITE" id="PS50222"/>
    </source>
</evidence>
<accession>A0A8J2KAX6</accession>
<feature type="compositionally biased region" description="Basic and acidic residues" evidence="1">
    <location>
        <begin position="291"/>
        <end position="302"/>
    </location>
</feature>
<dbReference type="PANTHER" id="PTHR11216">
    <property type="entry name" value="EH DOMAIN"/>
    <property type="match status" value="1"/>
</dbReference>
<feature type="domain" description="EF-hand" evidence="3">
    <location>
        <begin position="189"/>
        <end position="224"/>
    </location>
</feature>
<dbReference type="GO" id="GO:0005737">
    <property type="term" value="C:cytoplasm"/>
    <property type="evidence" value="ECO:0007669"/>
    <property type="project" value="TreeGrafter"/>
</dbReference>
<feature type="region of interest" description="Disordered" evidence="1">
    <location>
        <begin position="255"/>
        <end position="308"/>
    </location>
</feature>
<evidence type="ECO:0000313" key="5">
    <source>
        <dbReference type="Proteomes" id="UP000708208"/>
    </source>
</evidence>
<dbReference type="PANTHER" id="PTHR11216:SF174">
    <property type="entry name" value="GH06923P"/>
    <property type="match status" value="1"/>
</dbReference>
<evidence type="ECO:0008006" key="6">
    <source>
        <dbReference type="Google" id="ProtNLM"/>
    </source>
</evidence>
<sequence length="506" mass="55832">MEAPISKFMHVQQPDSYWHQAPSTSAFKSPDLIELNSDSERNVKPVELLNYSSSQEEVETEDDCCDAPESILVKEGIPGVYDVASNDEESCHLLQTEDDSENSDSEHVENSSKSSLSRSSSSAEATISDGEAPDEHINSRLRQCSLDNYWDMSVEQEKYYTEQFLLLQPDLNGVVSGSVAKVFFEKSKLPHAELREIWQLSDVTRDGCLDLNEFKTAMHLVVLRRHGLLIPSHFYTRSVDFLSVSSNSNNIATGCETKANTNSSSRQLVTPPQRNNIMATSGSSTASQQHAVDRLQSKKPSKDWTTFENEPVNFSSTCDTSGLVAPVPVRLTTPEDKLFLNNSGSSSANKAQQLQLKAISRPKLSGHHPKVSTGTIAPPPPPRRKTHVRSSSLDLNRLTISSDSQSQACNLIGPEVPARNFLSPSHQGGAFSVYRKPQPPATATIHEPPSVPGQVINSKTTKVQLKQEWRPNLIAKVRVSVVLQQQRAGTFKAASYPAKLQLQRKL</sequence>
<dbReference type="GO" id="GO:0005886">
    <property type="term" value="C:plasma membrane"/>
    <property type="evidence" value="ECO:0007669"/>
    <property type="project" value="TreeGrafter"/>
</dbReference>
<dbReference type="EMBL" id="CAJVCH010221311">
    <property type="protein sequence ID" value="CAG7731911.1"/>
    <property type="molecule type" value="Genomic_DNA"/>
</dbReference>
<feature type="domain" description="EH" evidence="2">
    <location>
        <begin position="156"/>
        <end position="232"/>
    </location>
</feature>
<dbReference type="InterPro" id="IPR000261">
    <property type="entry name" value="EH_dom"/>
</dbReference>
<dbReference type="GO" id="GO:0005509">
    <property type="term" value="F:calcium ion binding"/>
    <property type="evidence" value="ECO:0007669"/>
    <property type="project" value="InterPro"/>
</dbReference>
<dbReference type="Pfam" id="PF12763">
    <property type="entry name" value="EH"/>
    <property type="match status" value="1"/>
</dbReference>
<feature type="region of interest" description="Disordered" evidence="1">
    <location>
        <begin position="361"/>
        <end position="393"/>
    </location>
</feature>
<keyword evidence="5" id="KW-1185">Reference proteome</keyword>
<dbReference type="SMART" id="SM00027">
    <property type="entry name" value="EH"/>
    <property type="match status" value="1"/>
</dbReference>
<gene>
    <name evidence="4" type="ORF">AFUS01_LOCUS20467</name>
</gene>
<organism evidence="4 5">
    <name type="scientific">Allacma fusca</name>
    <dbReference type="NCBI Taxonomy" id="39272"/>
    <lineage>
        <taxon>Eukaryota</taxon>
        <taxon>Metazoa</taxon>
        <taxon>Ecdysozoa</taxon>
        <taxon>Arthropoda</taxon>
        <taxon>Hexapoda</taxon>
        <taxon>Collembola</taxon>
        <taxon>Symphypleona</taxon>
        <taxon>Sminthuridae</taxon>
        <taxon>Allacma</taxon>
    </lineage>
</organism>
<feature type="compositionally biased region" description="Low complexity" evidence="1">
    <location>
        <begin position="111"/>
        <end position="122"/>
    </location>
</feature>
<dbReference type="AlphaFoldDB" id="A0A8J2KAX6"/>
<dbReference type="GO" id="GO:0016197">
    <property type="term" value="P:endosomal transport"/>
    <property type="evidence" value="ECO:0007669"/>
    <property type="project" value="TreeGrafter"/>
</dbReference>
<dbReference type="GO" id="GO:0006897">
    <property type="term" value="P:endocytosis"/>
    <property type="evidence" value="ECO:0007669"/>
    <property type="project" value="TreeGrafter"/>
</dbReference>
<dbReference type="PROSITE" id="PS50031">
    <property type="entry name" value="EH"/>
    <property type="match status" value="1"/>
</dbReference>
<dbReference type="OrthoDB" id="10045710at2759"/>
<protein>
    <recommendedName>
        <fullName evidence="6">RalBP1-associated Eps domain-containing protein 2</fullName>
    </recommendedName>
</protein>
<evidence type="ECO:0000313" key="4">
    <source>
        <dbReference type="EMBL" id="CAG7731911.1"/>
    </source>
</evidence>
<dbReference type="InterPro" id="IPR002048">
    <property type="entry name" value="EF_hand_dom"/>
</dbReference>
<evidence type="ECO:0000259" key="2">
    <source>
        <dbReference type="PROSITE" id="PS50031"/>
    </source>
</evidence>
<comment type="caution">
    <text evidence="4">The sequence shown here is derived from an EMBL/GenBank/DDBJ whole genome shotgun (WGS) entry which is preliminary data.</text>
</comment>
<dbReference type="Proteomes" id="UP000708208">
    <property type="component" value="Unassembled WGS sequence"/>
</dbReference>
<dbReference type="PROSITE" id="PS50222">
    <property type="entry name" value="EF_HAND_2"/>
    <property type="match status" value="1"/>
</dbReference>
<reference evidence="4" key="1">
    <citation type="submission" date="2021-06" db="EMBL/GenBank/DDBJ databases">
        <authorList>
            <person name="Hodson N. C."/>
            <person name="Mongue J. A."/>
            <person name="Jaron S. K."/>
        </authorList>
    </citation>
    <scope>NUCLEOTIDE SEQUENCE</scope>
</reference>
<dbReference type="CDD" id="cd00052">
    <property type="entry name" value="EH"/>
    <property type="match status" value="1"/>
</dbReference>
<name>A0A8J2KAX6_9HEXA</name>